<comment type="caution">
    <text evidence="2">The sequence shown here is derived from an EMBL/GenBank/DDBJ whole genome shotgun (WGS) entry which is preliminary data.</text>
</comment>
<dbReference type="Gene3D" id="3.20.20.140">
    <property type="entry name" value="Metal-dependent hydrolases"/>
    <property type="match status" value="1"/>
</dbReference>
<dbReference type="SUPFAM" id="SSF89550">
    <property type="entry name" value="PHP domain-like"/>
    <property type="match status" value="1"/>
</dbReference>
<dbReference type="AlphaFoldDB" id="A0A562J9M0"/>
<dbReference type="OrthoDB" id="9791620at2"/>
<dbReference type="Proteomes" id="UP000315343">
    <property type="component" value="Unassembled WGS sequence"/>
</dbReference>
<dbReference type="InterPro" id="IPR052018">
    <property type="entry name" value="PHP_domain"/>
</dbReference>
<organism evidence="2 3">
    <name type="scientific">Sedimentibacter saalensis</name>
    <dbReference type="NCBI Taxonomy" id="130788"/>
    <lineage>
        <taxon>Bacteria</taxon>
        <taxon>Bacillati</taxon>
        <taxon>Bacillota</taxon>
        <taxon>Tissierellia</taxon>
        <taxon>Sedimentibacter</taxon>
    </lineage>
</organism>
<proteinExistence type="predicted"/>
<dbReference type="InterPro" id="IPR003141">
    <property type="entry name" value="Pol/His_phosphatase_N"/>
</dbReference>
<sequence>MKFYYDLHIHSDLSPCGSSDMTPNNIVNMSYIKGLNIISVTDHNTARNLPPVVMLGERAGIKVVPGIEVTTKEEVHVLCYFRNLIDALQFGDIIYSSLPDMVNNPIIFGEQNIYNELDEKTGSLGKLLLNAVSLSIGEVHSMAVSHNGIMVPAHINKKSNSILGVLGFIPKNLCIDLVEIYDKTAIDEKYVEGLRILRNSDAHQLVDISEAKNFFELDDIENIYDYMNI</sequence>
<evidence type="ECO:0000313" key="2">
    <source>
        <dbReference type="EMBL" id="TWH79879.1"/>
    </source>
</evidence>
<dbReference type="CDD" id="cd07432">
    <property type="entry name" value="PHP_HisPPase"/>
    <property type="match status" value="1"/>
</dbReference>
<feature type="domain" description="Polymerase/histidinol phosphatase N-terminal" evidence="1">
    <location>
        <begin position="5"/>
        <end position="73"/>
    </location>
</feature>
<reference evidence="2 3" key="1">
    <citation type="submission" date="2019-07" db="EMBL/GenBank/DDBJ databases">
        <title>Genomic Encyclopedia of Type Strains, Phase I: the one thousand microbial genomes (KMG-I) project.</title>
        <authorList>
            <person name="Kyrpides N."/>
        </authorList>
    </citation>
    <scope>NUCLEOTIDE SEQUENCE [LARGE SCALE GENOMIC DNA]</scope>
    <source>
        <strain evidence="2 3">DSM 13558</strain>
    </source>
</reference>
<dbReference type="EMBL" id="VLKH01000005">
    <property type="protein sequence ID" value="TWH79879.1"/>
    <property type="molecule type" value="Genomic_DNA"/>
</dbReference>
<evidence type="ECO:0000259" key="1">
    <source>
        <dbReference type="SMART" id="SM00481"/>
    </source>
</evidence>
<gene>
    <name evidence="2" type="ORF">LY60_02199</name>
</gene>
<dbReference type="InterPro" id="IPR004013">
    <property type="entry name" value="PHP_dom"/>
</dbReference>
<name>A0A562J9M0_9FIRM</name>
<evidence type="ECO:0000313" key="3">
    <source>
        <dbReference type="Proteomes" id="UP000315343"/>
    </source>
</evidence>
<protein>
    <recommendedName>
        <fullName evidence="1">Polymerase/histidinol phosphatase N-terminal domain-containing protein</fullName>
    </recommendedName>
</protein>
<dbReference type="RefSeq" id="WP_145083295.1">
    <property type="nucleotide sequence ID" value="NZ_DAMBUX010000001.1"/>
</dbReference>
<dbReference type="SMART" id="SM00481">
    <property type="entry name" value="POLIIIAc"/>
    <property type="match status" value="1"/>
</dbReference>
<accession>A0A562J9M0</accession>
<dbReference type="PANTHER" id="PTHR42924">
    <property type="entry name" value="EXONUCLEASE"/>
    <property type="match status" value="1"/>
</dbReference>
<dbReference type="InterPro" id="IPR016195">
    <property type="entry name" value="Pol/histidinol_Pase-like"/>
</dbReference>
<keyword evidence="3" id="KW-1185">Reference proteome</keyword>
<dbReference type="PANTHER" id="PTHR42924:SF3">
    <property type="entry name" value="POLYMERASE_HISTIDINOL PHOSPHATASE N-TERMINAL DOMAIN-CONTAINING PROTEIN"/>
    <property type="match status" value="1"/>
</dbReference>
<dbReference type="GO" id="GO:0035312">
    <property type="term" value="F:5'-3' DNA exonuclease activity"/>
    <property type="evidence" value="ECO:0007669"/>
    <property type="project" value="TreeGrafter"/>
</dbReference>
<dbReference type="Pfam" id="PF02811">
    <property type="entry name" value="PHP"/>
    <property type="match status" value="1"/>
</dbReference>
<dbReference type="GO" id="GO:0004534">
    <property type="term" value="F:5'-3' RNA exonuclease activity"/>
    <property type="evidence" value="ECO:0007669"/>
    <property type="project" value="TreeGrafter"/>
</dbReference>